<dbReference type="eggNOG" id="arCOG10770">
    <property type="taxonomic scope" value="Archaea"/>
</dbReference>
<feature type="transmembrane region" description="Helical" evidence="2">
    <location>
        <begin position="28"/>
        <end position="47"/>
    </location>
</feature>
<keyword evidence="4" id="KW-1185">Reference proteome</keyword>
<dbReference type="HOGENOM" id="CLU_1551774_0_0_2"/>
<feature type="compositionally biased region" description="Basic and acidic residues" evidence="1">
    <location>
        <begin position="121"/>
        <end position="136"/>
    </location>
</feature>
<dbReference type="EMBL" id="CP007055">
    <property type="protein sequence ID" value="AHF99967.1"/>
    <property type="molecule type" value="Genomic_DNA"/>
</dbReference>
<gene>
    <name evidence="3" type="ORF">HALLA_15360</name>
</gene>
<feature type="compositionally biased region" description="Acidic residues" evidence="1">
    <location>
        <begin position="163"/>
        <end position="172"/>
    </location>
</feature>
<keyword evidence="2" id="KW-0472">Membrane</keyword>
<evidence type="ECO:0000313" key="3">
    <source>
        <dbReference type="EMBL" id="AHF99967.1"/>
    </source>
</evidence>
<protein>
    <submittedName>
        <fullName evidence="3">Uncharacterized protein</fullName>
    </submittedName>
</protein>
<evidence type="ECO:0000313" key="4">
    <source>
        <dbReference type="Proteomes" id="UP000019024"/>
    </source>
</evidence>
<sequence length="172" mass="18373">MGVVADFDTSDLRTLFPGRPNPSSMNDLVPAVLGPVVIGAVSVLVYWDARRVGVVWPPVWALLMFVTGMLGLGLFLFVPSIPLPGLLVILLIGPIFYAFERDDTRHSGEPADPHTLADAGTTHERSAPGESDREPENGTADSSDGPNGRSGAGGTDEISQEQVDSDEYAERR</sequence>
<keyword evidence="2" id="KW-0812">Transmembrane</keyword>
<organism evidence="3 4">
    <name type="scientific">Halostagnicola larsenii XH-48</name>
    <dbReference type="NCBI Taxonomy" id="797299"/>
    <lineage>
        <taxon>Archaea</taxon>
        <taxon>Methanobacteriati</taxon>
        <taxon>Methanobacteriota</taxon>
        <taxon>Stenosarchaea group</taxon>
        <taxon>Halobacteria</taxon>
        <taxon>Halobacteriales</taxon>
        <taxon>Natrialbaceae</taxon>
        <taxon>Halostagnicola</taxon>
    </lineage>
</organism>
<feature type="transmembrane region" description="Helical" evidence="2">
    <location>
        <begin position="59"/>
        <end position="77"/>
    </location>
</feature>
<feature type="transmembrane region" description="Helical" evidence="2">
    <location>
        <begin position="83"/>
        <end position="99"/>
    </location>
</feature>
<proteinExistence type="predicted"/>
<evidence type="ECO:0000256" key="2">
    <source>
        <dbReference type="SAM" id="Phobius"/>
    </source>
</evidence>
<name>W0JSK6_9EURY</name>
<dbReference type="KEGG" id="hlr:HALLA_15360"/>
<evidence type="ECO:0000256" key="1">
    <source>
        <dbReference type="SAM" id="MobiDB-lite"/>
    </source>
</evidence>
<dbReference type="AlphaFoldDB" id="W0JSK6"/>
<dbReference type="STRING" id="797299.HALLA_15360"/>
<keyword evidence="2" id="KW-1133">Transmembrane helix</keyword>
<accession>W0JSK6</accession>
<reference evidence="3 4" key="1">
    <citation type="submission" date="2014-01" db="EMBL/GenBank/DDBJ databases">
        <authorList>
            <consortium name="DOE Joint Genome Institute"/>
            <person name="Anderson I."/>
            <person name="Huntemann M."/>
            <person name="Han J."/>
            <person name="Chen A."/>
            <person name="Kyrpides N."/>
            <person name="Mavromatis K."/>
            <person name="Markowitz V."/>
            <person name="Palaniappan K."/>
            <person name="Ivanova N."/>
            <person name="Schaumberg A."/>
            <person name="Pati A."/>
            <person name="Liolios K."/>
            <person name="Nordberg H.P."/>
            <person name="Cantor M.N."/>
            <person name="Hua S.X."/>
            <person name="Woyke T."/>
        </authorList>
    </citation>
    <scope>NUCLEOTIDE SEQUENCE [LARGE SCALE GENOMIC DNA]</scope>
    <source>
        <strain evidence="3 4">XH-48</strain>
    </source>
</reference>
<dbReference type="Proteomes" id="UP000019024">
    <property type="component" value="Chromosome"/>
</dbReference>
<feature type="region of interest" description="Disordered" evidence="1">
    <location>
        <begin position="106"/>
        <end position="172"/>
    </location>
</feature>